<evidence type="ECO:0000313" key="5">
    <source>
        <dbReference type="EMBL" id="POY72851.1"/>
    </source>
</evidence>
<dbReference type="InterPro" id="IPR050425">
    <property type="entry name" value="NAD(P)_dehydrat-like"/>
</dbReference>
<evidence type="ECO:0000259" key="4">
    <source>
        <dbReference type="Pfam" id="PF01370"/>
    </source>
</evidence>
<gene>
    <name evidence="5" type="ORF">BMF94_4106</name>
</gene>
<dbReference type="GO" id="GO:0016616">
    <property type="term" value="F:oxidoreductase activity, acting on the CH-OH group of donors, NAD or NADP as acceptor"/>
    <property type="evidence" value="ECO:0007669"/>
    <property type="project" value="TreeGrafter"/>
</dbReference>
<proteinExistence type="inferred from homology"/>
<dbReference type="CDD" id="cd05227">
    <property type="entry name" value="AR_SDR_e"/>
    <property type="match status" value="1"/>
</dbReference>
<evidence type="ECO:0000256" key="2">
    <source>
        <dbReference type="ARBA" id="ARBA00023445"/>
    </source>
</evidence>
<dbReference type="OrthoDB" id="2735536at2759"/>
<reference evidence="5 6" key="1">
    <citation type="journal article" date="2018" name="Front. Microbiol.">
        <title>Prospects for Fungal Bioremediation of Acidic Radioactive Waste Sites: Characterization and Genome Sequence of Rhodotorula taiwanensis MD1149.</title>
        <authorList>
            <person name="Tkavc R."/>
            <person name="Matrosova V.Y."/>
            <person name="Grichenko O.E."/>
            <person name="Gostincar C."/>
            <person name="Volpe R.P."/>
            <person name="Klimenkova P."/>
            <person name="Gaidamakova E.K."/>
            <person name="Zhou C.E."/>
            <person name="Stewart B.J."/>
            <person name="Lyman M.G."/>
            <person name="Malfatti S.A."/>
            <person name="Rubinfeld B."/>
            <person name="Courtot M."/>
            <person name="Singh J."/>
            <person name="Dalgard C.L."/>
            <person name="Hamilton T."/>
            <person name="Frey K.G."/>
            <person name="Gunde-Cimerman N."/>
            <person name="Dugan L."/>
            <person name="Daly M.J."/>
        </authorList>
    </citation>
    <scope>NUCLEOTIDE SEQUENCE [LARGE SCALE GENOMIC DNA]</scope>
    <source>
        <strain evidence="5 6">MD1149</strain>
    </source>
</reference>
<feature type="compositionally biased region" description="Polar residues" evidence="3">
    <location>
        <begin position="309"/>
        <end position="319"/>
    </location>
</feature>
<evidence type="ECO:0000313" key="6">
    <source>
        <dbReference type="Proteomes" id="UP000237144"/>
    </source>
</evidence>
<dbReference type="EMBL" id="PJQD01000046">
    <property type="protein sequence ID" value="POY72851.1"/>
    <property type="molecule type" value="Genomic_DNA"/>
</dbReference>
<dbReference type="STRING" id="741276.A0A2S5B801"/>
<comment type="caution">
    <text evidence="5">The sequence shown here is derived from an EMBL/GenBank/DDBJ whole genome shotgun (WGS) entry which is preliminary data.</text>
</comment>
<organism evidence="5 6">
    <name type="scientific">Rhodotorula taiwanensis</name>
    <dbReference type="NCBI Taxonomy" id="741276"/>
    <lineage>
        <taxon>Eukaryota</taxon>
        <taxon>Fungi</taxon>
        <taxon>Dikarya</taxon>
        <taxon>Basidiomycota</taxon>
        <taxon>Pucciniomycotina</taxon>
        <taxon>Microbotryomycetes</taxon>
        <taxon>Sporidiobolales</taxon>
        <taxon>Sporidiobolaceae</taxon>
        <taxon>Rhodotorula</taxon>
    </lineage>
</organism>
<feature type="domain" description="NAD-dependent epimerase/dehydratase" evidence="4">
    <location>
        <begin position="10"/>
        <end position="264"/>
    </location>
</feature>
<keyword evidence="1" id="KW-0560">Oxidoreductase</keyword>
<dbReference type="AlphaFoldDB" id="A0A2S5B801"/>
<evidence type="ECO:0000256" key="3">
    <source>
        <dbReference type="SAM" id="MobiDB-lite"/>
    </source>
</evidence>
<protein>
    <recommendedName>
        <fullName evidence="4">NAD-dependent epimerase/dehydratase domain-containing protein</fullName>
    </recommendedName>
</protein>
<dbReference type="Gene3D" id="3.40.50.720">
    <property type="entry name" value="NAD(P)-binding Rossmann-like Domain"/>
    <property type="match status" value="1"/>
</dbReference>
<dbReference type="Pfam" id="PF01370">
    <property type="entry name" value="Epimerase"/>
    <property type="match status" value="1"/>
</dbReference>
<comment type="similarity">
    <text evidence="2">Belongs to the NAD(P)-dependent epimerase/dehydratase family. Dihydroflavonol-4-reductase subfamily.</text>
</comment>
<sequence length="351" mass="39059">MPVIEKGSLVLISGPSGYLGAHCAEELLKHGFRVRGTVRSQDKGEYLVDLFEKYGRDKFEYVIVEDVEAPGAFDKAIKGVDAFLHTASPFHFNAPDPYKDLINPAVNGTLNALKSAKSEPSVKRVVITASFACIVEPKDPGTYVFTEKDWNEYSPKQVEEHGKDAEASQSYRASKTLAERAAWKFVEEEKPQFDITTIQPPLIFGPVIHQVPSPDKLNTSVNNFYQFLVGNKSAEDAQNGFGSYVDVRDVAKIHVESLLNDHAGNQRFLVATTDSSYQPLLDTYFNNASDDLKSAFPKAQQGKPGNSKPKANTIDTSKAQKTFNWKPIAEKDTVIDMVESLAKYQKERWSK</sequence>
<feature type="region of interest" description="Disordered" evidence="3">
    <location>
        <begin position="296"/>
        <end position="319"/>
    </location>
</feature>
<dbReference type="InterPro" id="IPR001509">
    <property type="entry name" value="Epimerase_deHydtase"/>
</dbReference>
<dbReference type="FunFam" id="3.40.50.720:FF:000191">
    <property type="entry name" value="Methylglyoxal reductase (NADPH-dependent)"/>
    <property type="match status" value="1"/>
</dbReference>
<dbReference type="PANTHER" id="PTHR10366:SF564">
    <property type="entry name" value="STEROL-4-ALPHA-CARBOXYLATE 3-DEHYDROGENASE, DECARBOXYLATING"/>
    <property type="match status" value="1"/>
</dbReference>
<name>A0A2S5B801_9BASI</name>
<keyword evidence="6" id="KW-1185">Reference proteome</keyword>
<dbReference type="SUPFAM" id="SSF51735">
    <property type="entry name" value="NAD(P)-binding Rossmann-fold domains"/>
    <property type="match status" value="1"/>
</dbReference>
<dbReference type="Proteomes" id="UP000237144">
    <property type="component" value="Unassembled WGS sequence"/>
</dbReference>
<evidence type="ECO:0000256" key="1">
    <source>
        <dbReference type="ARBA" id="ARBA00023002"/>
    </source>
</evidence>
<accession>A0A2S5B801</accession>
<dbReference type="InterPro" id="IPR036291">
    <property type="entry name" value="NAD(P)-bd_dom_sf"/>
</dbReference>
<dbReference type="PANTHER" id="PTHR10366">
    <property type="entry name" value="NAD DEPENDENT EPIMERASE/DEHYDRATASE"/>
    <property type="match status" value="1"/>
</dbReference>